<accession>A0A8J7HVF3</accession>
<organism evidence="4 5">
    <name type="scientific">Amazonocrinis nigriterrae CENA67</name>
    <dbReference type="NCBI Taxonomy" id="2794033"/>
    <lineage>
        <taxon>Bacteria</taxon>
        <taxon>Bacillati</taxon>
        <taxon>Cyanobacteriota</taxon>
        <taxon>Cyanophyceae</taxon>
        <taxon>Nostocales</taxon>
        <taxon>Nostocaceae</taxon>
        <taxon>Amazonocrinis</taxon>
        <taxon>Amazonocrinis nigriterrae</taxon>
    </lineage>
</organism>
<dbReference type="PRINTS" id="PR00111">
    <property type="entry name" value="ABHYDROLASE"/>
</dbReference>
<dbReference type="EMBL" id="JAECZC010000019">
    <property type="protein sequence ID" value="MBH8563061.1"/>
    <property type="molecule type" value="Genomic_DNA"/>
</dbReference>
<dbReference type="InterPro" id="IPR000073">
    <property type="entry name" value="AB_hydrolase_1"/>
</dbReference>
<gene>
    <name evidence="3" type="ORF">I8748_12865</name>
    <name evidence="4" type="ORF">I8748_12905</name>
</gene>
<dbReference type="AlphaFoldDB" id="A0A8J7HVF3"/>
<dbReference type="EMBL" id="JAECZC010000019">
    <property type="protein sequence ID" value="MBH8563069.1"/>
    <property type="molecule type" value="Genomic_DNA"/>
</dbReference>
<name>A0A8J7HVF3_9NOST</name>
<keyword evidence="5" id="KW-1185">Reference proteome</keyword>
<dbReference type="Pfam" id="PF00561">
    <property type="entry name" value="Abhydrolase_1"/>
    <property type="match status" value="1"/>
</dbReference>
<evidence type="ECO:0000259" key="2">
    <source>
        <dbReference type="Pfam" id="PF00561"/>
    </source>
</evidence>
<dbReference type="Gene3D" id="3.40.50.1820">
    <property type="entry name" value="alpha/beta hydrolase"/>
    <property type="match status" value="1"/>
</dbReference>
<evidence type="ECO:0000256" key="1">
    <source>
        <dbReference type="ARBA" id="ARBA00022801"/>
    </source>
</evidence>
<evidence type="ECO:0000313" key="4">
    <source>
        <dbReference type="EMBL" id="MBH8563069.1"/>
    </source>
</evidence>
<feature type="domain" description="AB hydrolase-1" evidence="2">
    <location>
        <begin position="38"/>
        <end position="147"/>
    </location>
</feature>
<reference evidence="4 5" key="1">
    <citation type="journal article" date="2021" name="Int. J. Syst. Evol. Microbiol.">
        <title>Amazonocrinis nigriterrae gen. nov., sp. nov., Atlanticothrix silvestris gen. nov., sp. nov. and Dendronalium phyllosphericum gen. nov., sp. nov., nostocacean cyanobacteria from Brazilian environments.</title>
        <authorList>
            <person name="Alvarenga D.O."/>
            <person name="Andreote A.P.D."/>
            <person name="Branco L.H.Z."/>
            <person name="Delbaje E."/>
            <person name="Cruz R.B."/>
            <person name="Varani A.M."/>
            <person name="Fiore M.F."/>
        </authorList>
    </citation>
    <scope>NUCLEOTIDE SEQUENCE [LARGE SCALE GENOMIC DNA]</scope>
    <source>
        <strain evidence="4 5">CENA67</strain>
    </source>
</reference>
<dbReference type="GO" id="GO:0016787">
    <property type="term" value="F:hydrolase activity"/>
    <property type="evidence" value="ECO:0007669"/>
    <property type="project" value="UniProtKB-KW"/>
</dbReference>
<dbReference type="PRINTS" id="PR00412">
    <property type="entry name" value="EPOXHYDRLASE"/>
</dbReference>
<protein>
    <submittedName>
        <fullName evidence="4">Alpha/beta hydrolase</fullName>
    </submittedName>
</protein>
<dbReference type="InterPro" id="IPR000639">
    <property type="entry name" value="Epox_hydrolase-like"/>
</dbReference>
<dbReference type="RefSeq" id="WP_198124957.1">
    <property type="nucleotide sequence ID" value="NZ_JAECZC010000019.1"/>
</dbReference>
<evidence type="ECO:0000313" key="3">
    <source>
        <dbReference type="EMBL" id="MBH8563061.1"/>
    </source>
</evidence>
<dbReference type="Proteomes" id="UP000632766">
    <property type="component" value="Unassembled WGS sequence"/>
</dbReference>
<proteinExistence type="predicted"/>
<evidence type="ECO:0000313" key="5">
    <source>
        <dbReference type="Proteomes" id="UP000632766"/>
    </source>
</evidence>
<dbReference type="PANTHER" id="PTHR43329">
    <property type="entry name" value="EPOXIDE HYDROLASE"/>
    <property type="match status" value="1"/>
</dbReference>
<dbReference type="SUPFAM" id="SSF53474">
    <property type="entry name" value="alpha/beta-Hydrolases"/>
    <property type="match status" value="1"/>
</dbReference>
<keyword evidence="1 4" id="KW-0378">Hydrolase</keyword>
<sequence>MTSYLADTKTALEAKFTHKYAFVNGIRLHYVIGGQGDAIVLLHGWPHTWYQWHKVMPALAEHYTVIAVDIRGFGDSSKPAVGYDSRTEAEDIYQLVHSLGFERVFLVGSDWGAPVNYAYAAAHPEDVRRFVNLDATLPGFGWEDLAGYSSETSRQGGGIWHFNFNAVPDLPEALIAGRERIFISYFFNRYSYNPSGISEAEIDEYVRWYSAPGAVRASLGLYRAIHESVEQNKQNAKTKLQIPVLVLGGSHGLADRPIKAMQAVAVDVRGTVIQGCGHFIPEEQPEFLIEQLLQFFGEDYKS</sequence>
<dbReference type="InterPro" id="IPR029058">
    <property type="entry name" value="AB_hydrolase_fold"/>
</dbReference>
<comment type="caution">
    <text evidence="4">The sequence shown here is derived from an EMBL/GenBank/DDBJ whole genome shotgun (WGS) entry which is preliminary data.</text>
</comment>